<reference evidence="11" key="1">
    <citation type="journal article" date="2019" name="Int. J. Syst. Evol. Microbiol.">
        <title>The Global Catalogue of Microorganisms (GCM) 10K type strain sequencing project: providing services to taxonomists for standard genome sequencing and annotation.</title>
        <authorList>
            <consortium name="The Broad Institute Genomics Platform"/>
            <consortium name="The Broad Institute Genome Sequencing Center for Infectious Disease"/>
            <person name="Wu L."/>
            <person name="Ma J."/>
        </authorList>
    </citation>
    <scope>NUCLEOTIDE SEQUENCE [LARGE SCALE GENOMIC DNA]</scope>
    <source>
        <strain evidence="11">CGMCC 4.7641</strain>
    </source>
</reference>
<name>A0ABW5H9H7_9PSEU</name>
<evidence type="ECO:0000256" key="3">
    <source>
        <dbReference type="ARBA" id="ARBA00022960"/>
    </source>
</evidence>
<evidence type="ECO:0000259" key="9">
    <source>
        <dbReference type="PROSITE" id="PS52029"/>
    </source>
</evidence>
<comment type="pathway">
    <text evidence="1 6">Cell wall biogenesis; peptidoglycan biosynthesis.</text>
</comment>
<evidence type="ECO:0000256" key="5">
    <source>
        <dbReference type="ARBA" id="ARBA00023316"/>
    </source>
</evidence>
<dbReference type="SUPFAM" id="SSF141523">
    <property type="entry name" value="L,D-transpeptidase catalytic domain-like"/>
    <property type="match status" value="1"/>
</dbReference>
<feature type="region of interest" description="Disordered" evidence="7">
    <location>
        <begin position="28"/>
        <end position="54"/>
    </location>
</feature>
<evidence type="ECO:0000256" key="4">
    <source>
        <dbReference type="ARBA" id="ARBA00022984"/>
    </source>
</evidence>
<accession>A0ABW5H9H7</accession>
<dbReference type="InterPro" id="IPR005490">
    <property type="entry name" value="LD_TPept_cat_dom"/>
</dbReference>
<keyword evidence="2 10" id="KW-0808">Transferase</keyword>
<feature type="active site" description="Nucleophile" evidence="6">
    <location>
        <position position="142"/>
    </location>
</feature>
<dbReference type="PANTHER" id="PTHR30582:SF33">
    <property type="entry name" value="EXPORTED PROTEIN"/>
    <property type="match status" value="1"/>
</dbReference>
<dbReference type="Proteomes" id="UP001597483">
    <property type="component" value="Unassembled WGS sequence"/>
</dbReference>
<proteinExistence type="predicted"/>
<keyword evidence="3 6" id="KW-0133">Cell shape</keyword>
<evidence type="ECO:0000256" key="8">
    <source>
        <dbReference type="SAM" id="SignalP"/>
    </source>
</evidence>
<evidence type="ECO:0000256" key="2">
    <source>
        <dbReference type="ARBA" id="ARBA00022679"/>
    </source>
</evidence>
<feature type="chain" id="PRO_5047069941" evidence="8">
    <location>
        <begin position="25"/>
        <end position="167"/>
    </location>
</feature>
<dbReference type="PANTHER" id="PTHR30582">
    <property type="entry name" value="L,D-TRANSPEPTIDASE"/>
    <property type="match status" value="1"/>
</dbReference>
<dbReference type="InterPro" id="IPR050979">
    <property type="entry name" value="LD-transpeptidase"/>
</dbReference>
<dbReference type="RefSeq" id="WP_378305804.1">
    <property type="nucleotide sequence ID" value="NZ_JBHUKS010000012.1"/>
</dbReference>
<keyword evidence="5 6" id="KW-0961">Cell wall biogenesis/degradation</keyword>
<dbReference type="PROSITE" id="PS51257">
    <property type="entry name" value="PROKAR_LIPOPROTEIN"/>
    <property type="match status" value="1"/>
</dbReference>
<feature type="compositionally biased region" description="Pro residues" evidence="7">
    <location>
        <begin position="36"/>
        <end position="54"/>
    </location>
</feature>
<keyword evidence="11" id="KW-1185">Reference proteome</keyword>
<feature type="domain" description="L,D-TPase catalytic" evidence="9">
    <location>
        <begin position="60"/>
        <end position="166"/>
    </location>
</feature>
<feature type="signal peptide" evidence="8">
    <location>
        <begin position="1"/>
        <end position="24"/>
    </location>
</feature>
<dbReference type="PROSITE" id="PS52029">
    <property type="entry name" value="LD_TPASE"/>
    <property type="match status" value="1"/>
</dbReference>
<evidence type="ECO:0000313" key="10">
    <source>
        <dbReference type="EMBL" id="MFD2469429.1"/>
    </source>
</evidence>
<evidence type="ECO:0000256" key="6">
    <source>
        <dbReference type="PROSITE-ProRule" id="PRU01373"/>
    </source>
</evidence>
<dbReference type="EC" id="2.3.2.-" evidence="10"/>
<keyword evidence="4 6" id="KW-0573">Peptidoglycan synthesis</keyword>
<dbReference type="GO" id="GO:0016746">
    <property type="term" value="F:acyltransferase activity"/>
    <property type="evidence" value="ECO:0007669"/>
    <property type="project" value="UniProtKB-KW"/>
</dbReference>
<evidence type="ECO:0000256" key="7">
    <source>
        <dbReference type="SAM" id="MobiDB-lite"/>
    </source>
</evidence>
<dbReference type="InterPro" id="IPR038063">
    <property type="entry name" value="Transpep_catalytic_dom"/>
</dbReference>
<protein>
    <submittedName>
        <fullName evidence="10">L,D-transpeptidase</fullName>
        <ecNumber evidence="10">2.3.2.-</ecNumber>
    </submittedName>
</protein>
<comment type="caution">
    <text evidence="10">The sequence shown here is derived from an EMBL/GenBank/DDBJ whole genome shotgun (WGS) entry which is preliminary data.</text>
</comment>
<feature type="active site" description="Proton donor/acceptor" evidence="6">
    <location>
        <position position="131"/>
    </location>
</feature>
<keyword evidence="8" id="KW-0732">Signal</keyword>
<dbReference type="Gene3D" id="2.40.440.10">
    <property type="entry name" value="L,D-transpeptidase catalytic domain-like"/>
    <property type="match status" value="1"/>
</dbReference>
<dbReference type="Pfam" id="PF03734">
    <property type="entry name" value="YkuD"/>
    <property type="match status" value="1"/>
</dbReference>
<keyword evidence="10" id="KW-0012">Acyltransferase</keyword>
<dbReference type="EMBL" id="JBHUKS010000012">
    <property type="protein sequence ID" value="MFD2469429.1"/>
    <property type="molecule type" value="Genomic_DNA"/>
</dbReference>
<organism evidence="10 11">
    <name type="scientific">Amycolatopsis silviterrae</name>
    <dbReference type="NCBI Taxonomy" id="1656914"/>
    <lineage>
        <taxon>Bacteria</taxon>
        <taxon>Bacillati</taxon>
        <taxon>Actinomycetota</taxon>
        <taxon>Actinomycetes</taxon>
        <taxon>Pseudonocardiales</taxon>
        <taxon>Pseudonocardiaceae</taxon>
        <taxon>Amycolatopsis</taxon>
    </lineage>
</organism>
<evidence type="ECO:0000313" key="11">
    <source>
        <dbReference type="Proteomes" id="UP001597483"/>
    </source>
</evidence>
<gene>
    <name evidence="10" type="ORF">ACFSVL_18745</name>
</gene>
<evidence type="ECO:0000256" key="1">
    <source>
        <dbReference type="ARBA" id="ARBA00004752"/>
    </source>
</evidence>
<dbReference type="CDD" id="cd16913">
    <property type="entry name" value="YkuD_like"/>
    <property type="match status" value="1"/>
</dbReference>
<sequence>MRGKIVAIVLAGTAVAAAGCGARAEPEAQAAGRPLAPSPELPVPPVTRTPPPSPLCTVDTGACASLSLRRAWLMENGVAVRSVPMEPGAAGQPTPVGMFRVVWKDREHRSSEYGDDMPNSVFFAAGGIAFHAGPLDRPSHGCIHLTEEDSALFFDRLPVGAKVEVRG</sequence>